<dbReference type="Proteomes" id="UP000095597">
    <property type="component" value="Unassembled WGS sequence"/>
</dbReference>
<keyword evidence="1" id="KW-1133">Transmembrane helix</keyword>
<accession>A0A173SCW1</accession>
<proteinExistence type="predicted"/>
<feature type="transmembrane region" description="Helical" evidence="1">
    <location>
        <begin position="9"/>
        <end position="29"/>
    </location>
</feature>
<sequence>MKEIFKKILFWVAIAILFEIAWIAILLIYCRMGGPLDIVWK</sequence>
<evidence type="ECO:0000313" key="2">
    <source>
        <dbReference type="EMBL" id="CUM87549.1"/>
    </source>
</evidence>
<gene>
    <name evidence="2" type="ORF">ERS852573_00932</name>
</gene>
<reference evidence="2 3" key="1">
    <citation type="submission" date="2015-09" db="EMBL/GenBank/DDBJ databases">
        <authorList>
            <consortium name="Pathogen Informatics"/>
        </authorList>
    </citation>
    <scope>NUCLEOTIDE SEQUENCE [LARGE SCALE GENOMIC DNA]</scope>
    <source>
        <strain evidence="2 3">2789STDY5834961</strain>
    </source>
</reference>
<keyword evidence="1" id="KW-0472">Membrane</keyword>
<dbReference type="AlphaFoldDB" id="A0A173SCW1"/>
<organism evidence="2 3">
    <name type="scientific">Dorea longicatena</name>
    <dbReference type="NCBI Taxonomy" id="88431"/>
    <lineage>
        <taxon>Bacteria</taxon>
        <taxon>Bacillati</taxon>
        <taxon>Bacillota</taxon>
        <taxon>Clostridia</taxon>
        <taxon>Lachnospirales</taxon>
        <taxon>Lachnospiraceae</taxon>
        <taxon>Dorea</taxon>
    </lineage>
</organism>
<evidence type="ECO:0000256" key="1">
    <source>
        <dbReference type="SAM" id="Phobius"/>
    </source>
</evidence>
<keyword evidence="1" id="KW-0812">Transmembrane</keyword>
<protein>
    <submittedName>
        <fullName evidence="2">Uncharacterized protein</fullName>
    </submittedName>
</protein>
<dbReference type="EMBL" id="CYXO01000004">
    <property type="protein sequence ID" value="CUM87549.1"/>
    <property type="molecule type" value="Genomic_DNA"/>
</dbReference>
<name>A0A173SCW1_9FIRM</name>
<evidence type="ECO:0000313" key="3">
    <source>
        <dbReference type="Proteomes" id="UP000095597"/>
    </source>
</evidence>